<dbReference type="OrthoDB" id="21828at2"/>
<dbReference type="Gene3D" id="1.10.3730.20">
    <property type="match status" value="1"/>
</dbReference>
<feature type="transmembrane region" description="Helical" evidence="8">
    <location>
        <begin position="85"/>
        <end position="104"/>
    </location>
</feature>
<comment type="caution">
    <text evidence="9">The sequence shown here is derived from an EMBL/GenBank/DDBJ whole genome shotgun (WGS) entry which is preliminary data.</text>
</comment>
<comment type="similarity">
    <text evidence="7">Belongs to the drug/metabolite transporter (DMT) superfamily. Small multidrug resistance (SMR) (TC 2.A.7.1) family.</text>
</comment>
<evidence type="ECO:0000256" key="5">
    <source>
        <dbReference type="ARBA" id="ARBA00022989"/>
    </source>
</evidence>
<keyword evidence="6 8" id="KW-0472">Membrane</keyword>
<dbReference type="EMBL" id="QPJW01000001">
    <property type="protein sequence ID" value="RCX23773.1"/>
    <property type="molecule type" value="Genomic_DNA"/>
</dbReference>
<dbReference type="Proteomes" id="UP000253090">
    <property type="component" value="Unassembled WGS sequence"/>
</dbReference>
<evidence type="ECO:0000256" key="1">
    <source>
        <dbReference type="ARBA" id="ARBA00004651"/>
    </source>
</evidence>
<organism evidence="9 10">
    <name type="scientific">Fontibacillus phaseoli</name>
    <dbReference type="NCBI Taxonomy" id="1416533"/>
    <lineage>
        <taxon>Bacteria</taxon>
        <taxon>Bacillati</taxon>
        <taxon>Bacillota</taxon>
        <taxon>Bacilli</taxon>
        <taxon>Bacillales</taxon>
        <taxon>Paenibacillaceae</taxon>
        <taxon>Fontibacillus</taxon>
    </lineage>
</organism>
<dbReference type="GO" id="GO:0022857">
    <property type="term" value="F:transmembrane transporter activity"/>
    <property type="evidence" value="ECO:0007669"/>
    <property type="project" value="InterPro"/>
</dbReference>
<name>A0A369BQD8_9BACL</name>
<dbReference type="RefSeq" id="WP_114495613.1">
    <property type="nucleotide sequence ID" value="NZ_QPJW01000001.1"/>
</dbReference>
<dbReference type="PANTHER" id="PTHR30561:SF1">
    <property type="entry name" value="MULTIDRUG TRANSPORTER EMRE"/>
    <property type="match status" value="1"/>
</dbReference>
<keyword evidence="3" id="KW-1003">Cell membrane</keyword>
<reference evidence="9 10" key="1">
    <citation type="submission" date="2018-07" db="EMBL/GenBank/DDBJ databases">
        <title>Genomic Encyclopedia of Type Strains, Phase III (KMG-III): the genomes of soil and plant-associated and newly described type strains.</title>
        <authorList>
            <person name="Whitman W."/>
        </authorList>
    </citation>
    <scope>NUCLEOTIDE SEQUENCE [LARGE SCALE GENOMIC DNA]</scope>
    <source>
        <strain evidence="9 10">CECT 8333</strain>
    </source>
</reference>
<dbReference type="InterPro" id="IPR045324">
    <property type="entry name" value="Small_multidrug_res"/>
</dbReference>
<gene>
    <name evidence="9" type="ORF">DFP94_1011375</name>
</gene>
<evidence type="ECO:0000256" key="2">
    <source>
        <dbReference type="ARBA" id="ARBA00022448"/>
    </source>
</evidence>
<keyword evidence="10" id="KW-1185">Reference proteome</keyword>
<keyword evidence="2" id="KW-0813">Transport</keyword>
<evidence type="ECO:0000313" key="10">
    <source>
        <dbReference type="Proteomes" id="UP000253090"/>
    </source>
</evidence>
<dbReference type="SUPFAM" id="SSF103481">
    <property type="entry name" value="Multidrug resistance efflux transporter EmrE"/>
    <property type="match status" value="1"/>
</dbReference>
<feature type="transmembrane region" description="Helical" evidence="8">
    <location>
        <begin position="58"/>
        <end position="79"/>
    </location>
</feature>
<sequence length="108" mass="11463">MVAYLFLIIAILSEGFGSSMLKLSQGFKKIWPTISVIVGYGIAFYSLSVALKSIELGTAYAIWAGVGTALTTMIGVLFYKEAFGLKRAIGILLIISGVVLMKLAGSAH</sequence>
<evidence type="ECO:0000256" key="4">
    <source>
        <dbReference type="ARBA" id="ARBA00022692"/>
    </source>
</evidence>
<dbReference type="Pfam" id="PF00893">
    <property type="entry name" value="Multi_Drug_Res"/>
    <property type="match status" value="1"/>
</dbReference>
<evidence type="ECO:0000256" key="8">
    <source>
        <dbReference type="SAM" id="Phobius"/>
    </source>
</evidence>
<evidence type="ECO:0000256" key="7">
    <source>
        <dbReference type="RuleBase" id="RU003942"/>
    </source>
</evidence>
<evidence type="ECO:0000256" key="3">
    <source>
        <dbReference type="ARBA" id="ARBA00022475"/>
    </source>
</evidence>
<protein>
    <submittedName>
        <fullName evidence="9">Small multidrug resistance pump/multidrug resistance protein EbrA</fullName>
    </submittedName>
</protein>
<proteinExistence type="inferred from homology"/>
<keyword evidence="4 7" id="KW-0812">Transmembrane</keyword>
<evidence type="ECO:0000313" key="9">
    <source>
        <dbReference type="EMBL" id="RCX23773.1"/>
    </source>
</evidence>
<comment type="subcellular location">
    <subcellularLocation>
        <location evidence="1 7">Cell membrane</location>
        <topology evidence="1 7">Multi-pass membrane protein</topology>
    </subcellularLocation>
</comment>
<dbReference type="InterPro" id="IPR000390">
    <property type="entry name" value="Small_drug/metabolite_transptr"/>
</dbReference>
<feature type="transmembrane region" description="Helical" evidence="8">
    <location>
        <begin position="33"/>
        <end position="51"/>
    </location>
</feature>
<dbReference type="InterPro" id="IPR037185">
    <property type="entry name" value="EmrE-like"/>
</dbReference>
<dbReference type="AlphaFoldDB" id="A0A369BQD8"/>
<dbReference type="PANTHER" id="PTHR30561">
    <property type="entry name" value="SMR FAMILY PROTON-DEPENDENT DRUG EFFLUX TRANSPORTER SUGE"/>
    <property type="match status" value="1"/>
</dbReference>
<accession>A0A369BQD8</accession>
<evidence type="ECO:0000256" key="6">
    <source>
        <dbReference type="ARBA" id="ARBA00023136"/>
    </source>
</evidence>
<dbReference type="GO" id="GO:0005886">
    <property type="term" value="C:plasma membrane"/>
    <property type="evidence" value="ECO:0007669"/>
    <property type="project" value="UniProtKB-SubCell"/>
</dbReference>
<dbReference type="FunFam" id="1.10.3730.20:FF:000001">
    <property type="entry name" value="Quaternary ammonium compound resistance transporter SugE"/>
    <property type="match status" value="1"/>
</dbReference>
<keyword evidence="5 8" id="KW-1133">Transmembrane helix</keyword>